<evidence type="ECO:0000313" key="3">
    <source>
        <dbReference type="EMBL" id="WRL46651.1"/>
    </source>
</evidence>
<feature type="transmembrane region" description="Helical" evidence="2">
    <location>
        <begin position="43"/>
        <end position="60"/>
    </location>
</feature>
<dbReference type="RefSeq" id="WP_407279412.1">
    <property type="nucleotide sequence ID" value="NZ_CP141259.1"/>
</dbReference>
<evidence type="ECO:0000256" key="2">
    <source>
        <dbReference type="SAM" id="Phobius"/>
    </source>
</evidence>
<dbReference type="InterPro" id="IPR021333">
    <property type="entry name" value="DUF2946"/>
</dbReference>
<name>A0ABZ1ALA3_AROEV</name>
<evidence type="ECO:0000313" key="4">
    <source>
        <dbReference type="Proteomes" id="UP001626593"/>
    </source>
</evidence>
<accession>A0ABZ1ALA3</accession>
<gene>
    <name evidence="3" type="ORF">U5817_01000</name>
</gene>
<dbReference type="EMBL" id="CP141259">
    <property type="protein sequence ID" value="WRL46651.1"/>
    <property type="molecule type" value="Genomic_DNA"/>
</dbReference>
<reference evidence="3 4" key="1">
    <citation type="submission" date="2023-12" db="EMBL/GenBank/DDBJ databases">
        <title>A. evansii MAY27, complete genome.</title>
        <authorList>
            <person name="Wang Y."/>
        </authorList>
    </citation>
    <scope>NUCLEOTIDE SEQUENCE [LARGE SCALE GENOMIC DNA]</scope>
    <source>
        <strain evidence="3 4">MAY27</strain>
    </source>
</reference>
<evidence type="ECO:0000256" key="1">
    <source>
        <dbReference type="SAM" id="MobiDB-lite"/>
    </source>
</evidence>
<keyword evidence="2" id="KW-0472">Membrane</keyword>
<dbReference type="Pfam" id="PF11162">
    <property type="entry name" value="DUF2946"/>
    <property type="match status" value="1"/>
</dbReference>
<keyword evidence="4" id="KW-1185">Reference proteome</keyword>
<organism evidence="3 4">
    <name type="scientific">Aromatoleum evansii</name>
    <name type="common">Azoarcus evansii</name>
    <dbReference type="NCBI Taxonomy" id="59406"/>
    <lineage>
        <taxon>Bacteria</taxon>
        <taxon>Pseudomonadati</taxon>
        <taxon>Pseudomonadota</taxon>
        <taxon>Betaproteobacteria</taxon>
        <taxon>Rhodocyclales</taxon>
        <taxon>Rhodocyclaceae</taxon>
        <taxon>Aromatoleum</taxon>
    </lineage>
</organism>
<keyword evidence="2" id="KW-0812">Transmembrane</keyword>
<sequence>MQHECDEHGRYSGQVRIEQHGEAAVTASGRTSSFFSSQQGERIVIAVLALVIWLAPLVALSHTTMRGPLPGSDICRTPSAKTPSEQPVAEADHRCHECCCSVVRLGGGLPATAGWFFLPASAPVLAGDATHAPRRLEWRDLAPPPRAPPAAAGIDATEPRIG</sequence>
<keyword evidence="2" id="KW-1133">Transmembrane helix</keyword>
<proteinExistence type="predicted"/>
<protein>
    <submittedName>
        <fullName evidence="3">DUF2946 family protein</fullName>
    </submittedName>
</protein>
<dbReference type="Proteomes" id="UP001626593">
    <property type="component" value="Chromosome"/>
</dbReference>
<feature type="region of interest" description="Disordered" evidence="1">
    <location>
        <begin position="139"/>
        <end position="162"/>
    </location>
</feature>